<dbReference type="GO" id="GO:0009847">
    <property type="term" value="P:spore germination"/>
    <property type="evidence" value="ECO:0007669"/>
    <property type="project" value="InterPro"/>
</dbReference>
<feature type="transmembrane region" description="Helical" evidence="1">
    <location>
        <begin position="141"/>
        <end position="164"/>
    </location>
</feature>
<dbReference type="OrthoDB" id="2381278at2"/>
<dbReference type="InterPro" id="IPR004761">
    <property type="entry name" value="Spore_GerAB"/>
</dbReference>
<gene>
    <name evidence="2" type="ORF">EJQ19_15645</name>
</gene>
<sequence>MHRWISTMTAPIFFIGAHCSILFIAYPRAILSTTSYGHWEPATVIMLIELALMLILMKGLRKGSNRDYGDLFLPLGRWVGAALLLPLTCYFMLVPILAVRSFAELMIIVFIANSPMYAILALLCLLMWLGASLGPQGIMRASTLMTLIFFPVLLFALLACLTNTNWPQIRPLINPHLHYLMEKNF</sequence>
<feature type="transmembrane region" description="Helical" evidence="1">
    <location>
        <begin position="12"/>
        <end position="30"/>
    </location>
</feature>
<keyword evidence="3" id="KW-1185">Reference proteome</keyword>
<evidence type="ECO:0000256" key="1">
    <source>
        <dbReference type="SAM" id="Phobius"/>
    </source>
</evidence>
<dbReference type="AlphaFoldDB" id="A0A430JD16"/>
<dbReference type="GO" id="GO:0016020">
    <property type="term" value="C:membrane"/>
    <property type="evidence" value="ECO:0007669"/>
    <property type="project" value="InterPro"/>
</dbReference>
<protein>
    <submittedName>
        <fullName evidence="2">Uncharacterized protein</fullName>
    </submittedName>
</protein>
<proteinExistence type="predicted"/>
<organism evidence="2 3">
    <name type="scientific">Paenibacillus whitsoniae</name>
    <dbReference type="NCBI Taxonomy" id="2496558"/>
    <lineage>
        <taxon>Bacteria</taxon>
        <taxon>Bacillati</taxon>
        <taxon>Bacillota</taxon>
        <taxon>Bacilli</taxon>
        <taxon>Bacillales</taxon>
        <taxon>Paenibacillaceae</taxon>
        <taxon>Paenibacillus</taxon>
    </lineage>
</organism>
<dbReference type="RefSeq" id="WP_126142159.1">
    <property type="nucleotide sequence ID" value="NZ_RXHU01000042.1"/>
</dbReference>
<feature type="transmembrane region" description="Helical" evidence="1">
    <location>
        <begin position="78"/>
        <end position="99"/>
    </location>
</feature>
<evidence type="ECO:0000313" key="3">
    <source>
        <dbReference type="Proteomes" id="UP000276128"/>
    </source>
</evidence>
<dbReference type="EMBL" id="RXHU01000042">
    <property type="protein sequence ID" value="RTE08943.1"/>
    <property type="molecule type" value="Genomic_DNA"/>
</dbReference>
<evidence type="ECO:0000313" key="2">
    <source>
        <dbReference type="EMBL" id="RTE08943.1"/>
    </source>
</evidence>
<keyword evidence="1" id="KW-1133">Transmembrane helix</keyword>
<reference evidence="2 3" key="1">
    <citation type="submission" date="2018-12" db="EMBL/GenBank/DDBJ databases">
        <title>Bacillus ochoae sp. nov., Paenibacillus whitsoniae sp. nov., Paenibacillus spiritus sp. nov. Isolated from the Mars Exploration Rover during spacecraft assembly.</title>
        <authorList>
            <person name="Seuylemezian A."/>
            <person name="Vaishampayan P."/>
        </authorList>
    </citation>
    <scope>NUCLEOTIDE SEQUENCE [LARGE SCALE GENOMIC DNA]</scope>
    <source>
        <strain evidence="2 3">MER 54</strain>
    </source>
</reference>
<accession>A0A430JD16</accession>
<feature type="transmembrane region" description="Helical" evidence="1">
    <location>
        <begin position="105"/>
        <end position="129"/>
    </location>
</feature>
<dbReference type="Proteomes" id="UP000276128">
    <property type="component" value="Unassembled WGS sequence"/>
</dbReference>
<keyword evidence="1" id="KW-0472">Membrane</keyword>
<keyword evidence="1" id="KW-0812">Transmembrane</keyword>
<feature type="transmembrane region" description="Helical" evidence="1">
    <location>
        <begin position="36"/>
        <end position="57"/>
    </location>
</feature>
<name>A0A430JD16_9BACL</name>
<dbReference type="Pfam" id="PF03845">
    <property type="entry name" value="Spore_permease"/>
    <property type="match status" value="1"/>
</dbReference>
<comment type="caution">
    <text evidence="2">The sequence shown here is derived from an EMBL/GenBank/DDBJ whole genome shotgun (WGS) entry which is preliminary data.</text>
</comment>